<dbReference type="InterPro" id="IPR007737">
    <property type="entry name" value="Mga_HTH"/>
</dbReference>
<sequence>MTTERKFTIEPSRFIHAEEVAEILGVSVSSAYRIIKRLNNSLKDQDKITVAGKISRRYFEEKVML</sequence>
<organism evidence="2 3">
    <name type="scientific">Proteiniclasticum sediminis</name>
    <dbReference type="NCBI Taxonomy" id="2804028"/>
    <lineage>
        <taxon>Bacteria</taxon>
        <taxon>Bacillati</taxon>
        <taxon>Bacillota</taxon>
        <taxon>Clostridia</taxon>
        <taxon>Eubacteriales</taxon>
        <taxon>Clostridiaceae</taxon>
        <taxon>Proteiniclasticum</taxon>
    </lineage>
</organism>
<keyword evidence="3" id="KW-1185">Reference proteome</keyword>
<dbReference type="RefSeq" id="WP_211800593.1">
    <property type="nucleotide sequence ID" value="NZ_JAGSCS010000006.1"/>
</dbReference>
<evidence type="ECO:0000313" key="3">
    <source>
        <dbReference type="Proteomes" id="UP000675379"/>
    </source>
</evidence>
<evidence type="ECO:0000259" key="1">
    <source>
        <dbReference type="Pfam" id="PF05043"/>
    </source>
</evidence>
<dbReference type="EMBL" id="JAGSCS010000006">
    <property type="protein sequence ID" value="MBR0575910.1"/>
    <property type="molecule type" value="Genomic_DNA"/>
</dbReference>
<evidence type="ECO:0000313" key="2">
    <source>
        <dbReference type="EMBL" id="MBR0575910.1"/>
    </source>
</evidence>
<gene>
    <name evidence="2" type="ORF">KCG48_06105</name>
</gene>
<dbReference type="Pfam" id="PF05043">
    <property type="entry name" value="Mga"/>
    <property type="match status" value="1"/>
</dbReference>
<dbReference type="AlphaFoldDB" id="A0A941CNM2"/>
<reference evidence="2" key="1">
    <citation type="submission" date="2021-04" db="EMBL/GenBank/DDBJ databases">
        <title>Proteiniclasticum sedimins sp. nov., an obligate anaerobic bacterium isolated from anaerobic sludge.</title>
        <authorList>
            <person name="Liu J."/>
        </authorList>
    </citation>
    <scope>NUCLEOTIDE SEQUENCE</scope>
    <source>
        <strain evidence="2">BAD-10</strain>
    </source>
</reference>
<accession>A0A941CNM2</accession>
<name>A0A941CNM2_9CLOT</name>
<feature type="domain" description="Mga helix-turn-helix" evidence="1">
    <location>
        <begin position="13"/>
        <end position="46"/>
    </location>
</feature>
<proteinExistence type="predicted"/>
<comment type="caution">
    <text evidence="2">The sequence shown here is derived from an EMBL/GenBank/DDBJ whole genome shotgun (WGS) entry which is preliminary data.</text>
</comment>
<dbReference type="Proteomes" id="UP000675379">
    <property type="component" value="Unassembled WGS sequence"/>
</dbReference>
<protein>
    <submittedName>
        <fullName evidence="2">LysR family transcriptional regulator</fullName>
    </submittedName>
</protein>